<protein>
    <submittedName>
        <fullName evidence="2">Putative secretion ATPase (PEP-CTERM system associated)</fullName>
    </submittedName>
</protein>
<dbReference type="SMART" id="SM00382">
    <property type="entry name" value="AAA"/>
    <property type="match status" value="1"/>
</dbReference>
<dbReference type="PANTHER" id="PTHR35894:SF5">
    <property type="entry name" value="MU-LIKE PROPHAGE FLUMU DNA TRANSPOSITION PROTEIN B"/>
    <property type="match status" value="1"/>
</dbReference>
<name>A0A4V2FU59_9BURK</name>
<dbReference type="AlphaFoldDB" id="A0A4V2FU59"/>
<dbReference type="RefSeq" id="WP_130431213.1">
    <property type="nucleotide sequence ID" value="NZ_SHKP01000005.1"/>
</dbReference>
<dbReference type="OrthoDB" id="9783370at2"/>
<dbReference type="PANTHER" id="PTHR35894">
    <property type="entry name" value="GENERAL SECRETION PATHWAY PROTEIN A-RELATED"/>
    <property type="match status" value="1"/>
</dbReference>
<comment type="caution">
    <text evidence="2">The sequence shown here is derived from an EMBL/GenBank/DDBJ whole genome shotgun (WGS) entry which is preliminary data.</text>
</comment>
<dbReference type="NCBIfam" id="TIGR03015">
    <property type="entry name" value="pepcterm_ATPase"/>
    <property type="match status" value="1"/>
</dbReference>
<accession>A0A4V2FU59</accession>
<dbReference type="GO" id="GO:0016887">
    <property type="term" value="F:ATP hydrolysis activity"/>
    <property type="evidence" value="ECO:0007669"/>
    <property type="project" value="InterPro"/>
</dbReference>
<reference evidence="2 3" key="1">
    <citation type="submission" date="2019-02" db="EMBL/GenBank/DDBJ databases">
        <title>Genomic Encyclopedia of Type Strains, Phase IV (KMG-IV): sequencing the most valuable type-strain genomes for metagenomic binning, comparative biology and taxonomic classification.</title>
        <authorList>
            <person name="Goeker M."/>
        </authorList>
    </citation>
    <scope>NUCLEOTIDE SEQUENCE [LARGE SCALE GENOMIC DNA]</scope>
    <source>
        <strain evidence="2 3">DSM 19570</strain>
    </source>
</reference>
<evidence type="ECO:0000313" key="2">
    <source>
        <dbReference type="EMBL" id="RZU00776.1"/>
    </source>
</evidence>
<dbReference type="Proteomes" id="UP000293671">
    <property type="component" value="Unassembled WGS sequence"/>
</dbReference>
<dbReference type="InterPro" id="IPR049945">
    <property type="entry name" value="AAA_22"/>
</dbReference>
<keyword evidence="3" id="KW-1185">Reference proteome</keyword>
<dbReference type="EMBL" id="SHKP01000005">
    <property type="protein sequence ID" value="RZU00776.1"/>
    <property type="molecule type" value="Genomic_DNA"/>
</dbReference>
<evidence type="ECO:0000259" key="1">
    <source>
        <dbReference type="SMART" id="SM00382"/>
    </source>
</evidence>
<dbReference type="Pfam" id="PF13401">
    <property type="entry name" value="AAA_22"/>
    <property type="match status" value="1"/>
</dbReference>
<dbReference type="InterPro" id="IPR003593">
    <property type="entry name" value="AAA+_ATPase"/>
</dbReference>
<evidence type="ECO:0000313" key="3">
    <source>
        <dbReference type="Proteomes" id="UP000293671"/>
    </source>
</evidence>
<dbReference type="InterPro" id="IPR052026">
    <property type="entry name" value="ExeA_AAA_ATPase_DNA-bind"/>
</dbReference>
<gene>
    <name evidence="2" type="ORF">EV670_1488</name>
</gene>
<dbReference type="Gene3D" id="3.40.50.300">
    <property type="entry name" value="P-loop containing nucleotide triphosphate hydrolases"/>
    <property type="match status" value="1"/>
</dbReference>
<organism evidence="2 3">
    <name type="scientific">Rivibacter subsaxonicus</name>
    <dbReference type="NCBI Taxonomy" id="457575"/>
    <lineage>
        <taxon>Bacteria</taxon>
        <taxon>Pseudomonadati</taxon>
        <taxon>Pseudomonadota</taxon>
        <taxon>Betaproteobacteria</taxon>
        <taxon>Burkholderiales</taxon>
        <taxon>Rivibacter</taxon>
    </lineage>
</organism>
<proteinExistence type="predicted"/>
<dbReference type="InterPro" id="IPR017466">
    <property type="entry name" value="XrtA-assoc_ATPase-like"/>
</dbReference>
<sequence>MFEPHFGFSGPPFQLSPAPDCYYASRGHSRALAYLKFGVYQAEGFIVITGEVGAGKTTLVRTLLQGLDQAQIVAAQIVNTQLNSGELLQAIATAFGVPLQGSSKAQMIATLEAFLTALTVAGKRALLVIDEAQNLGAQEIEELRMLSNFQFGSQALLQSFLVGQPELRLMLQSSVMEQLRQRVIASTHLGPLSAAETRAYVEYRLRRVGWDQFPQFESAAFAQIHALTGGIPRRINLLCTRLLLAAYLESLTVIDDRQVHTVARELEAELGTAATVPT</sequence>
<dbReference type="PRINTS" id="PR00364">
    <property type="entry name" value="DISEASERSIST"/>
</dbReference>
<feature type="domain" description="AAA+ ATPase" evidence="1">
    <location>
        <begin position="42"/>
        <end position="205"/>
    </location>
</feature>
<dbReference type="InterPro" id="IPR027417">
    <property type="entry name" value="P-loop_NTPase"/>
</dbReference>
<dbReference type="SUPFAM" id="SSF52540">
    <property type="entry name" value="P-loop containing nucleoside triphosphate hydrolases"/>
    <property type="match status" value="1"/>
</dbReference>